<keyword evidence="6" id="KW-0694">RNA-binding</keyword>
<dbReference type="Proteomes" id="UP001195914">
    <property type="component" value="Unassembled WGS sequence"/>
</dbReference>
<dbReference type="InterPro" id="IPR014001">
    <property type="entry name" value="Helicase_ATP-bd"/>
</dbReference>
<keyword evidence="1" id="KW-0547">Nucleotide-binding</keyword>
<reference evidence="8" key="1">
    <citation type="journal article" date="2014" name="Nucleic Acids Res.">
        <title>The evolutionary dynamics of variant antigen genes in Babesia reveal a history of genomic innovation underlying host-parasite interaction.</title>
        <authorList>
            <person name="Jackson A.P."/>
            <person name="Otto T.D."/>
            <person name="Darby A."/>
            <person name="Ramaprasad A."/>
            <person name="Xia D."/>
            <person name="Echaide I.E."/>
            <person name="Farber M."/>
            <person name="Gahlot S."/>
            <person name="Gamble J."/>
            <person name="Gupta D."/>
            <person name="Gupta Y."/>
            <person name="Jackson L."/>
            <person name="Malandrin L."/>
            <person name="Malas T.B."/>
            <person name="Moussa E."/>
            <person name="Nair M."/>
            <person name="Reid A.J."/>
            <person name="Sanders M."/>
            <person name="Sharma J."/>
            <person name="Tracey A."/>
            <person name="Quail M.A."/>
            <person name="Weir W."/>
            <person name="Wastling J.M."/>
            <person name="Hall N."/>
            <person name="Willadsen P."/>
            <person name="Lingelbach K."/>
            <person name="Shiels B."/>
            <person name="Tait A."/>
            <person name="Berriman M."/>
            <person name="Allred D.R."/>
            <person name="Pain A."/>
        </authorList>
    </citation>
    <scope>NUCLEOTIDE SEQUENCE</scope>
    <source>
        <strain evidence="8">1802A</strain>
    </source>
</reference>
<dbReference type="GO" id="GO:0003678">
    <property type="term" value="F:DNA helicase activity"/>
    <property type="evidence" value="ECO:0007669"/>
    <property type="project" value="UniProtKB-EC"/>
</dbReference>
<dbReference type="FunFam" id="3.40.50.300:FF:000326">
    <property type="entry name" value="P-loop containing nucleoside triphosphate hydrolase"/>
    <property type="match status" value="1"/>
</dbReference>
<evidence type="ECO:0000256" key="2">
    <source>
        <dbReference type="ARBA" id="ARBA00022801"/>
    </source>
</evidence>
<dbReference type="CDD" id="cd18808">
    <property type="entry name" value="SF1_C_Upf1"/>
    <property type="match status" value="1"/>
</dbReference>
<dbReference type="InterPro" id="IPR041679">
    <property type="entry name" value="DNA2/NAM7-like_C"/>
</dbReference>
<evidence type="ECO:0000256" key="3">
    <source>
        <dbReference type="ARBA" id="ARBA00022806"/>
    </source>
</evidence>
<dbReference type="SUPFAM" id="SSF52540">
    <property type="entry name" value="P-loop containing nucleoside triphosphate hydrolases"/>
    <property type="match status" value="1"/>
</dbReference>
<evidence type="ECO:0000256" key="5">
    <source>
        <dbReference type="ARBA" id="ARBA00048432"/>
    </source>
</evidence>
<feature type="domain" description="DRBM" evidence="7">
    <location>
        <begin position="95"/>
        <end position="132"/>
    </location>
</feature>
<sequence>MWHSKQLKRPMVTPSSLTQNKRLTTMHQRDPVKADSHSIQMELDGMSTKFGKNPEFNRLMYNDDNVLMTLNVKLKNPKYKATIDVTMDNTTALCTYSVTLNGGKFIAGTTTASSKKAARKDAARQILARMECPTTEELEEITKWMVAGHRSNIAAQEMQLSKDFSPAGHIVTLRWTVGHNTFDGNGASNSLKLAEMYALQDLYCKTQGLAQQVQSTGETDHLPKAKSTVTREPAFVDELSKADACQMNVMRNTIANRMKVTQKESIVASGGGFDCTLRWSWTDPSGSTQQKVVCKHGTSKALAKAAASKAMMVEVGLIDSVSPQESAKATAIRDLMRTNLAKAVQDAAEFLQHTNCSVWRLFLPQLMDVIVQRCDRALVSPILGALSAANVKLPTDIWESILYLASMSIDETFCKTVINGIKNLNLDPRYFVSTRALEYYKTQSWLLSLEFNAEICSNITSIQGRGGKDVLSLLCNLTKTQLPLMFLAAEASHDYLKSPLKEEDMVMVVPHDRTYLWEKGLLCNLSKHKSEDGNVGITCKILNKINWETSDEVFDHKKFGVFLVTSTTTNKRMLQALQGITHRMLPINSSAHGYYYDKDLQRILLEDPDESLPQERTDNVVVRTNIPLTEAQSEACKSAIVNAVTLIQGPPGTGKTQVACAIIDCYRRASHEKILAVADSNVAADNLVEGLNRRGINALRIGFGTDSLLQEESLKSLAKYERYRMLRAAGIHKEANSLRAVMILEAVRKHQVIIATCVGSGNDILNGYSFPYVVIDECAQSIEASNLIPIGKGCKQLVLIGDHKQLRPTIVSQDASRGGLSISLLERLVSSKVAPVHLLDVQRRMHPSISEFPNYQFYGGRISDAIPDNSRPHVKGFKWPNLGYNVAFIDVSSGHPQSHFETVVGTSRSNMLEAEVLLAVLKSILDAGDVAESQIGILTPYDAQKWLLKRKIQQLDNINAQNIEVDSVDGFQGKEKELILFSAVRSNMQKDVGFLRDPRRMNVMMTRARRGLIIIADRYTIMNERDHWKPYMDYVGNRGLDIHISQLNSFLDKPSDRLNDLIQQARKGAYQ</sequence>
<protein>
    <submittedName>
        <fullName evidence="8">Regulator of nonsense transcripts</fullName>
    </submittedName>
</protein>
<dbReference type="Pfam" id="PF13086">
    <property type="entry name" value="AAA_11"/>
    <property type="match status" value="2"/>
</dbReference>
<dbReference type="Gene3D" id="3.40.50.300">
    <property type="entry name" value="P-loop containing nucleotide triphosphate hydrolases"/>
    <property type="match status" value="2"/>
</dbReference>
<dbReference type="GO" id="GO:0035194">
    <property type="term" value="P:regulatory ncRNA-mediated post-transcriptional gene silencing"/>
    <property type="evidence" value="ECO:0007669"/>
    <property type="project" value="TreeGrafter"/>
</dbReference>
<dbReference type="Pfam" id="PF13087">
    <property type="entry name" value="AAA_12"/>
    <property type="match status" value="1"/>
</dbReference>
<dbReference type="AlphaFoldDB" id="A0AAD9G7B2"/>
<evidence type="ECO:0000256" key="1">
    <source>
        <dbReference type="ARBA" id="ARBA00022741"/>
    </source>
</evidence>
<evidence type="ECO:0000256" key="4">
    <source>
        <dbReference type="ARBA" id="ARBA00022840"/>
    </source>
</evidence>
<accession>A0AAD9G7B2</accession>
<keyword evidence="4" id="KW-0067">ATP-binding</keyword>
<dbReference type="InterPro" id="IPR041677">
    <property type="entry name" value="DNA2/NAM7_AAA_11"/>
</dbReference>
<dbReference type="GO" id="GO:0016787">
    <property type="term" value="F:hydrolase activity"/>
    <property type="evidence" value="ECO:0007669"/>
    <property type="project" value="UniProtKB-KW"/>
</dbReference>
<dbReference type="GO" id="GO:0043186">
    <property type="term" value="C:P granule"/>
    <property type="evidence" value="ECO:0007669"/>
    <property type="project" value="TreeGrafter"/>
</dbReference>
<dbReference type="InterPro" id="IPR047187">
    <property type="entry name" value="SF1_C_Upf1"/>
</dbReference>
<dbReference type="InterPro" id="IPR045055">
    <property type="entry name" value="DNA2/NAM7-like"/>
</dbReference>
<evidence type="ECO:0000313" key="8">
    <source>
        <dbReference type="EMBL" id="KAK1933089.1"/>
    </source>
</evidence>
<dbReference type="PANTHER" id="PTHR10887:SF322">
    <property type="entry name" value="HELICASE MOV-10"/>
    <property type="match status" value="1"/>
</dbReference>
<comment type="caution">
    <text evidence="8">The sequence shown here is derived from an EMBL/GenBank/DDBJ whole genome shotgun (WGS) entry which is preliminary data.</text>
</comment>
<evidence type="ECO:0000313" key="9">
    <source>
        <dbReference type="Proteomes" id="UP001195914"/>
    </source>
</evidence>
<gene>
    <name evidence="8" type="ORF">X943_002125</name>
</gene>
<dbReference type="GO" id="GO:0005524">
    <property type="term" value="F:ATP binding"/>
    <property type="evidence" value="ECO:0007669"/>
    <property type="project" value="UniProtKB-KW"/>
</dbReference>
<organism evidence="8 9">
    <name type="scientific">Babesia divergens</name>
    <dbReference type="NCBI Taxonomy" id="32595"/>
    <lineage>
        <taxon>Eukaryota</taxon>
        <taxon>Sar</taxon>
        <taxon>Alveolata</taxon>
        <taxon>Apicomplexa</taxon>
        <taxon>Aconoidasida</taxon>
        <taxon>Piroplasmida</taxon>
        <taxon>Babesiidae</taxon>
        <taxon>Babesia</taxon>
    </lineage>
</organism>
<dbReference type="InterPro" id="IPR014720">
    <property type="entry name" value="dsRBD_dom"/>
</dbReference>
<dbReference type="PROSITE" id="PS50137">
    <property type="entry name" value="DS_RBD"/>
    <property type="match status" value="1"/>
</dbReference>
<evidence type="ECO:0000256" key="6">
    <source>
        <dbReference type="PROSITE-ProRule" id="PRU00266"/>
    </source>
</evidence>
<proteinExistence type="predicted"/>
<dbReference type="EMBL" id="JAHBMH010000073">
    <property type="protein sequence ID" value="KAK1933089.1"/>
    <property type="molecule type" value="Genomic_DNA"/>
</dbReference>
<dbReference type="GO" id="GO:0005694">
    <property type="term" value="C:chromosome"/>
    <property type="evidence" value="ECO:0007669"/>
    <property type="project" value="UniProtKB-ARBA"/>
</dbReference>
<dbReference type="GO" id="GO:0003723">
    <property type="term" value="F:RNA binding"/>
    <property type="evidence" value="ECO:0007669"/>
    <property type="project" value="UniProtKB-UniRule"/>
</dbReference>
<keyword evidence="2" id="KW-0378">Hydrolase</keyword>
<dbReference type="CDD" id="cd00048">
    <property type="entry name" value="DSRM_SF"/>
    <property type="match status" value="1"/>
</dbReference>
<reference evidence="8" key="2">
    <citation type="submission" date="2021-05" db="EMBL/GenBank/DDBJ databases">
        <authorList>
            <person name="Pain A."/>
        </authorList>
    </citation>
    <scope>NUCLEOTIDE SEQUENCE</scope>
    <source>
        <strain evidence="8">1802A</strain>
    </source>
</reference>
<dbReference type="Gene3D" id="3.30.160.20">
    <property type="match status" value="1"/>
</dbReference>
<dbReference type="GO" id="GO:0005829">
    <property type="term" value="C:cytosol"/>
    <property type="evidence" value="ECO:0007669"/>
    <property type="project" value="TreeGrafter"/>
</dbReference>
<dbReference type="SMART" id="SM00487">
    <property type="entry name" value="DEXDc"/>
    <property type="match status" value="1"/>
</dbReference>
<name>A0AAD9G7B2_BABDI</name>
<evidence type="ECO:0000259" key="7">
    <source>
        <dbReference type="PROSITE" id="PS50137"/>
    </source>
</evidence>
<keyword evidence="3" id="KW-0347">Helicase</keyword>
<comment type="catalytic activity">
    <reaction evidence="5">
        <text>ATP + H2O = ADP + phosphate + H(+)</text>
        <dbReference type="Rhea" id="RHEA:13065"/>
        <dbReference type="ChEBI" id="CHEBI:15377"/>
        <dbReference type="ChEBI" id="CHEBI:15378"/>
        <dbReference type="ChEBI" id="CHEBI:30616"/>
        <dbReference type="ChEBI" id="CHEBI:43474"/>
        <dbReference type="ChEBI" id="CHEBI:456216"/>
        <dbReference type="EC" id="3.6.4.12"/>
    </reaction>
    <physiologicalReaction direction="left-to-right" evidence="5">
        <dbReference type="Rhea" id="RHEA:13066"/>
    </physiologicalReaction>
</comment>
<keyword evidence="9" id="KW-1185">Reference proteome</keyword>
<dbReference type="PANTHER" id="PTHR10887">
    <property type="entry name" value="DNA2/NAM7 HELICASE FAMILY"/>
    <property type="match status" value="1"/>
</dbReference>
<dbReference type="Pfam" id="PF00035">
    <property type="entry name" value="dsrm"/>
    <property type="match status" value="1"/>
</dbReference>
<dbReference type="InterPro" id="IPR027417">
    <property type="entry name" value="P-loop_NTPase"/>
</dbReference>